<organism evidence="10 11">
    <name type="scientific">Thalassotalea psychrophila</name>
    <dbReference type="NCBI Taxonomy" id="3065647"/>
    <lineage>
        <taxon>Bacteria</taxon>
        <taxon>Pseudomonadati</taxon>
        <taxon>Pseudomonadota</taxon>
        <taxon>Gammaproteobacteria</taxon>
        <taxon>Alteromonadales</taxon>
        <taxon>Colwelliaceae</taxon>
        <taxon>Thalassotalea</taxon>
    </lineage>
</organism>
<feature type="compositionally biased region" description="Acidic residues" evidence="7">
    <location>
        <begin position="514"/>
        <end position="526"/>
    </location>
</feature>
<dbReference type="Gene3D" id="4.10.1080.10">
    <property type="entry name" value="TSP type-3 repeat"/>
    <property type="match status" value="1"/>
</dbReference>
<evidence type="ECO:0000256" key="5">
    <source>
        <dbReference type="PROSITE-ProRule" id="PRU01240"/>
    </source>
</evidence>
<dbReference type="RefSeq" id="WP_348390952.1">
    <property type="nucleotide sequence ID" value="NZ_CP134145.1"/>
</dbReference>
<evidence type="ECO:0000256" key="6">
    <source>
        <dbReference type="RuleBase" id="RU003355"/>
    </source>
</evidence>
<dbReference type="SUPFAM" id="SSF52743">
    <property type="entry name" value="Subtilisin-like"/>
    <property type="match status" value="1"/>
</dbReference>
<feature type="compositionally biased region" description="Low complexity" evidence="7">
    <location>
        <begin position="755"/>
        <end position="777"/>
    </location>
</feature>
<dbReference type="InterPro" id="IPR054399">
    <property type="entry name" value="Fervidolysin-like_N_prodom"/>
</dbReference>
<dbReference type="InterPro" id="IPR023828">
    <property type="entry name" value="Peptidase_S8_Ser-AS"/>
</dbReference>
<keyword evidence="11" id="KW-1185">Reference proteome</keyword>
<dbReference type="Pfam" id="PF00082">
    <property type="entry name" value="Peptidase_S8"/>
    <property type="match status" value="1"/>
</dbReference>
<reference evidence="11" key="1">
    <citation type="submission" date="2023-09" db="EMBL/GenBank/DDBJ databases">
        <authorList>
            <person name="Li S."/>
            <person name="Li X."/>
            <person name="Zhang C."/>
            <person name="Zhao Z."/>
        </authorList>
    </citation>
    <scope>NUCLEOTIDE SEQUENCE [LARGE SCALE GENOMIC DNA]</scope>
    <source>
        <strain evidence="11">SQ149</strain>
    </source>
</reference>
<keyword evidence="3 5" id="KW-0378">Hydrolase</keyword>
<dbReference type="Gene3D" id="3.40.50.200">
    <property type="entry name" value="Peptidase S8/S53 domain"/>
    <property type="match status" value="1"/>
</dbReference>
<evidence type="ECO:0000313" key="10">
    <source>
        <dbReference type="EMBL" id="WNC71819.1"/>
    </source>
</evidence>
<accession>A0ABY9TSM0</accession>
<feature type="compositionally biased region" description="Polar residues" evidence="7">
    <location>
        <begin position="724"/>
        <end position="740"/>
    </location>
</feature>
<feature type="domain" description="Peptidase S8/S53" evidence="8">
    <location>
        <begin position="156"/>
        <end position="399"/>
    </location>
</feature>
<protein>
    <submittedName>
        <fullName evidence="10">S8 family serine peptidase</fullName>
    </submittedName>
</protein>
<dbReference type="PRINTS" id="PR00723">
    <property type="entry name" value="SUBTILISIN"/>
</dbReference>
<dbReference type="PROSITE" id="PS00138">
    <property type="entry name" value="SUBTILASE_SER"/>
    <property type="match status" value="1"/>
</dbReference>
<dbReference type="Pfam" id="PF17957">
    <property type="entry name" value="Big_7"/>
    <property type="match status" value="1"/>
</dbReference>
<dbReference type="InterPro" id="IPR023827">
    <property type="entry name" value="Peptidase_S8_Asp-AS"/>
</dbReference>
<comment type="similarity">
    <text evidence="1 5 6">Belongs to the peptidase S8 family.</text>
</comment>
<feature type="domain" description="Fervidolysin-like N-terminal prodomain" evidence="9">
    <location>
        <begin position="51"/>
        <end position="120"/>
    </location>
</feature>
<dbReference type="InterPro" id="IPR022398">
    <property type="entry name" value="Peptidase_S8_His-AS"/>
</dbReference>
<evidence type="ECO:0000256" key="7">
    <source>
        <dbReference type="SAM" id="MobiDB-lite"/>
    </source>
</evidence>
<dbReference type="PROSITE" id="PS00137">
    <property type="entry name" value="SUBTILASE_HIS"/>
    <property type="match status" value="1"/>
</dbReference>
<evidence type="ECO:0000256" key="4">
    <source>
        <dbReference type="ARBA" id="ARBA00022825"/>
    </source>
</evidence>
<sequence>MFYQSKSYLNSYFSMSIFKFGVEINIKSLLVIFSLFLILITSVFSPKVFAKKDLVQGQIIVKPKPGVSTKKFSKLLKELNLKSIKKFKKINSELVAVQTGEEHQWVESLNQHPLVDYAEVDQRVNISEISANDAYYSNAWHLAKINMPTVWESTKGNSIVVAVLDSGVNSAHSDLQGRVLSGYNSASDNNDTSDINGHGTMVAGTVAASSNNNIGVTSVAWEAKILPVRVTNDPAGSASLSVIAKGITWAADNGADIVNISFDAYDSYSIDSAANYFRSKGGLVVISAGNSGTQLNCSQKEAIIVVSATTKSDSLASWSNYGNCVDVSAPGERIYTTSKSGGYKEASGTSFAAPVTAGVLAVLKAYKPNISITDLESALTEGADDSVHQGDYSAKFGHGRVDALASLNEISGSNTVDQIAPTVTITSPTQADLLSNDFIVKVTAQDDVGLDNVELFVDGISLGTDNQLPYEFFIEQQSYSGSNISIHAVAADLAGNLASSDSINVDVAIVPLDSDDDGVIDSEDAFPNDATETKDSDNDGVGDNADAFPNDATETKDSDNDGVGDNADAFPNDATETKDSDNDSVGDNADAFPNDATETKDSDNDGVGDNADVFPNDATETQDSDNDSVGDNADAFPNDASETKDSDNDGVGDNADAYPNDPTKTVLGTEPETPTEPDPEPEPPVQPEPEPETPTEPEPEPEPPVQPEPETPTQPEPEEEGKDNSGSELPDQNQEDSTNGADEGTASGSDDNQDETNSNNNNTSPTNDEISDSSESSGGSLYFLILFILLGGTRKCSLKNQLKQ</sequence>
<evidence type="ECO:0000259" key="8">
    <source>
        <dbReference type="Pfam" id="PF00082"/>
    </source>
</evidence>
<evidence type="ECO:0000256" key="1">
    <source>
        <dbReference type="ARBA" id="ARBA00011073"/>
    </source>
</evidence>
<proteinExistence type="inferred from homology"/>
<dbReference type="InterPro" id="IPR000209">
    <property type="entry name" value="Peptidase_S8/S53_dom"/>
</dbReference>
<feature type="active site" description="Charge relay system" evidence="5">
    <location>
        <position position="350"/>
    </location>
</feature>
<dbReference type="InterPro" id="IPR036852">
    <property type="entry name" value="Peptidase_S8/S53_dom_sf"/>
</dbReference>
<dbReference type="InterPro" id="IPR050131">
    <property type="entry name" value="Peptidase_S8_subtilisin-like"/>
</dbReference>
<evidence type="ECO:0000313" key="11">
    <source>
        <dbReference type="Proteomes" id="UP001258994"/>
    </source>
</evidence>
<dbReference type="InterPro" id="IPR028974">
    <property type="entry name" value="TSP_type-3_rpt"/>
</dbReference>
<dbReference type="InterPro" id="IPR013783">
    <property type="entry name" value="Ig-like_fold"/>
</dbReference>
<dbReference type="PANTHER" id="PTHR43806">
    <property type="entry name" value="PEPTIDASE S8"/>
    <property type="match status" value="1"/>
</dbReference>
<keyword evidence="2 5" id="KW-0645">Protease</keyword>
<dbReference type="PROSITE" id="PS51892">
    <property type="entry name" value="SUBTILASE"/>
    <property type="match status" value="1"/>
</dbReference>
<dbReference type="InterPro" id="IPR015500">
    <property type="entry name" value="Peptidase_S8_subtilisin-rel"/>
</dbReference>
<dbReference type="Gene3D" id="2.60.40.10">
    <property type="entry name" value="Immunoglobulins"/>
    <property type="match status" value="1"/>
</dbReference>
<evidence type="ECO:0000256" key="3">
    <source>
        <dbReference type="ARBA" id="ARBA00022801"/>
    </source>
</evidence>
<feature type="active site" description="Charge relay system" evidence="5">
    <location>
        <position position="198"/>
    </location>
</feature>
<evidence type="ECO:0000259" key="9">
    <source>
        <dbReference type="Pfam" id="PF22148"/>
    </source>
</evidence>
<feature type="compositionally biased region" description="Acidic residues" evidence="7">
    <location>
        <begin position="689"/>
        <end position="701"/>
    </location>
</feature>
<feature type="compositionally biased region" description="Pro residues" evidence="7">
    <location>
        <begin position="702"/>
        <end position="715"/>
    </location>
</feature>
<evidence type="ECO:0000256" key="2">
    <source>
        <dbReference type="ARBA" id="ARBA00022670"/>
    </source>
</evidence>
<dbReference type="PROSITE" id="PS00136">
    <property type="entry name" value="SUBTILASE_ASP"/>
    <property type="match status" value="1"/>
</dbReference>
<feature type="region of interest" description="Disordered" evidence="7">
    <location>
        <begin position="514"/>
        <end position="777"/>
    </location>
</feature>
<gene>
    <name evidence="10" type="ORF">RGQ13_17110</name>
</gene>
<dbReference type="EMBL" id="CP134145">
    <property type="protein sequence ID" value="WNC71819.1"/>
    <property type="molecule type" value="Genomic_DNA"/>
</dbReference>
<dbReference type="PANTHER" id="PTHR43806:SF11">
    <property type="entry name" value="CEREVISIN-RELATED"/>
    <property type="match status" value="1"/>
</dbReference>
<name>A0ABY9TSM0_9GAMM</name>
<dbReference type="Pfam" id="PF22148">
    <property type="entry name" value="Fervidolysin_NPro-like"/>
    <property type="match status" value="1"/>
</dbReference>
<feature type="active site" description="Charge relay system" evidence="5">
    <location>
        <position position="165"/>
    </location>
</feature>
<dbReference type="SUPFAM" id="SSF103647">
    <property type="entry name" value="TSP type-3 repeat"/>
    <property type="match status" value="1"/>
</dbReference>
<dbReference type="Proteomes" id="UP001258994">
    <property type="component" value="Chromosome"/>
</dbReference>
<keyword evidence="4 5" id="KW-0720">Serine protease</keyword>